<dbReference type="EMBL" id="OX451738">
    <property type="protein sequence ID" value="CAI8603331.1"/>
    <property type="molecule type" value="Genomic_DNA"/>
</dbReference>
<proteinExistence type="predicted"/>
<keyword evidence="2" id="KW-1185">Reference proteome</keyword>
<evidence type="ECO:0000313" key="1">
    <source>
        <dbReference type="EMBL" id="CAI8603331.1"/>
    </source>
</evidence>
<name>A0AAV0ZZC0_VICFA</name>
<dbReference type="Proteomes" id="UP001157006">
    <property type="component" value="Chromosome 3"/>
</dbReference>
<protein>
    <submittedName>
        <fullName evidence="1">Uncharacterized protein</fullName>
    </submittedName>
</protein>
<sequence length="120" mass="14332">MKVRQNECYEEDFCRRHSFEAAQEERFCLLQDHMTTQDTYFEAFASYGTKNLICIRSVMDANHNATITRINHIISTQNEDYYHYMQFYQEMCDFLDYHFGNDGQGWHNGVRPMPRGRGGH</sequence>
<organism evidence="1 2">
    <name type="scientific">Vicia faba</name>
    <name type="common">Broad bean</name>
    <name type="synonym">Faba vulgaris</name>
    <dbReference type="NCBI Taxonomy" id="3906"/>
    <lineage>
        <taxon>Eukaryota</taxon>
        <taxon>Viridiplantae</taxon>
        <taxon>Streptophyta</taxon>
        <taxon>Embryophyta</taxon>
        <taxon>Tracheophyta</taxon>
        <taxon>Spermatophyta</taxon>
        <taxon>Magnoliopsida</taxon>
        <taxon>eudicotyledons</taxon>
        <taxon>Gunneridae</taxon>
        <taxon>Pentapetalae</taxon>
        <taxon>rosids</taxon>
        <taxon>fabids</taxon>
        <taxon>Fabales</taxon>
        <taxon>Fabaceae</taxon>
        <taxon>Papilionoideae</taxon>
        <taxon>50 kb inversion clade</taxon>
        <taxon>NPAAA clade</taxon>
        <taxon>Hologalegina</taxon>
        <taxon>IRL clade</taxon>
        <taxon>Fabeae</taxon>
        <taxon>Vicia</taxon>
    </lineage>
</organism>
<evidence type="ECO:0000313" key="2">
    <source>
        <dbReference type="Proteomes" id="UP001157006"/>
    </source>
</evidence>
<dbReference type="AlphaFoldDB" id="A0AAV0ZZC0"/>
<accession>A0AAV0ZZC0</accession>
<gene>
    <name evidence="1" type="ORF">VFH_III081600</name>
</gene>
<reference evidence="1 2" key="1">
    <citation type="submission" date="2023-01" db="EMBL/GenBank/DDBJ databases">
        <authorList>
            <person name="Kreplak J."/>
        </authorList>
    </citation>
    <scope>NUCLEOTIDE SEQUENCE [LARGE SCALE GENOMIC DNA]</scope>
</reference>